<dbReference type="Proteomes" id="UP001066276">
    <property type="component" value="Chromosome 7"/>
</dbReference>
<protein>
    <submittedName>
        <fullName evidence="1">Uncharacterized protein</fullName>
    </submittedName>
</protein>
<name>A0AAV7P816_PLEWA</name>
<organism evidence="1 2">
    <name type="scientific">Pleurodeles waltl</name>
    <name type="common">Iberian ribbed newt</name>
    <dbReference type="NCBI Taxonomy" id="8319"/>
    <lineage>
        <taxon>Eukaryota</taxon>
        <taxon>Metazoa</taxon>
        <taxon>Chordata</taxon>
        <taxon>Craniata</taxon>
        <taxon>Vertebrata</taxon>
        <taxon>Euteleostomi</taxon>
        <taxon>Amphibia</taxon>
        <taxon>Batrachia</taxon>
        <taxon>Caudata</taxon>
        <taxon>Salamandroidea</taxon>
        <taxon>Salamandridae</taxon>
        <taxon>Pleurodelinae</taxon>
        <taxon>Pleurodeles</taxon>
    </lineage>
</organism>
<sequence length="131" mass="14703">MADPACHNRDNDMIVVVQAEDGSVITDPEHIANRFSEYYEALYTSKIAPNRETLLDYLLHIELPWLTAADRESFMVPMSLEEIGRALWGMAKGKSGAELARLQDDCALAELHQPPSDPCFNPVLVLNYDPQ</sequence>
<keyword evidence="2" id="KW-1185">Reference proteome</keyword>
<dbReference type="AlphaFoldDB" id="A0AAV7P816"/>
<gene>
    <name evidence="1" type="ORF">NDU88_002922</name>
</gene>
<dbReference type="EMBL" id="JANPWB010000011">
    <property type="protein sequence ID" value="KAJ1124461.1"/>
    <property type="molecule type" value="Genomic_DNA"/>
</dbReference>
<evidence type="ECO:0000313" key="1">
    <source>
        <dbReference type="EMBL" id="KAJ1124461.1"/>
    </source>
</evidence>
<evidence type="ECO:0000313" key="2">
    <source>
        <dbReference type="Proteomes" id="UP001066276"/>
    </source>
</evidence>
<proteinExistence type="predicted"/>
<reference evidence="1" key="1">
    <citation type="journal article" date="2022" name="bioRxiv">
        <title>Sequencing and chromosome-scale assembly of the giantPleurodeles waltlgenome.</title>
        <authorList>
            <person name="Brown T."/>
            <person name="Elewa A."/>
            <person name="Iarovenko S."/>
            <person name="Subramanian E."/>
            <person name="Araus A.J."/>
            <person name="Petzold A."/>
            <person name="Susuki M."/>
            <person name="Suzuki K.-i.T."/>
            <person name="Hayashi T."/>
            <person name="Toyoda A."/>
            <person name="Oliveira C."/>
            <person name="Osipova E."/>
            <person name="Leigh N.D."/>
            <person name="Simon A."/>
            <person name="Yun M.H."/>
        </authorList>
    </citation>
    <scope>NUCLEOTIDE SEQUENCE</scope>
    <source>
        <strain evidence="1">20211129_DDA</strain>
        <tissue evidence="1">Liver</tissue>
    </source>
</reference>
<comment type="caution">
    <text evidence="1">The sequence shown here is derived from an EMBL/GenBank/DDBJ whole genome shotgun (WGS) entry which is preliminary data.</text>
</comment>
<accession>A0AAV7P816</accession>